<dbReference type="EMBL" id="JACXVP010000011">
    <property type="protein sequence ID" value="KAG5574363.1"/>
    <property type="molecule type" value="Genomic_DNA"/>
</dbReference>
<dbReference type="Proteomes" id="UP000824120">
    <property type="component" value="Chromosome 11"/>
</dbReference>
<accession>A0A9J5WF32</accession>
<dbReference type="OrthoDB" id="1324364at2759"/>
<dbReference type="AlphaFoldDB" id="A0A9J5WF32"/>
<proteinExistence type="predicted"/>
<keyword evidence="3" id="KW-1185">Reference proteome</keyword>
<reference evidence="2 3" key="1">
    <citation type="submission" date="2020-09" db="EMBL/GenBank/DDBJ databases">
        <title>De no assembly of potato wild relative species, Solanum commersonii.</title>
        <authorList>
            <person name="Cho K."/>
        </authorList>
    </citation>
    <scope>NUCLEOTIDE SEQUENCE [LARGE SCALE GENOMIC DNA]</scope>
    <source>
        <strain evidence="2">LZ3.2</strain>
        <tissue evidence="2">Leaf</tissue>
    </source>
</reference>
<feature type="compositionally biased region" description="Polar residues" evidence="1">
    <location>
        <begin position="11"/>
        <end position="23"/>
    </location>
</feature>
<organism evidence="2 3">
    <name type="scientific">Solanum commersonii</name>
    <name type="common">Commerson's wild potato</name>
    <name type="synonym">Commerson's nightshade</name>
    <dbReference type="NCBI Taxonomy" id="4109"/>
    <lineage>
        <taxon>Eukaryota</taxon>
        <taxon>Viridiplantae</taxon>
        <taxon>Streptophyta</taxon>
        <taxon>Embryophyta</taxon>
        <taxon>Tracheophyta</taxon>
        <taxon>Spermatophyta</taxon>
        <taxon>Magnoliopsida</taxon>
        <taxon>eudicotyledons</taxon>
        <taxon>Gunneridae</taxon>
        <taxon>Pentapetalae</taxon>
        <taxon>asterids</taxon>
        <taxon>lamiids</taxon>
        <taxon>Solanales</taxon>
        <taxon>Solanaceae</taxon>
        <taxon>Solanoideae</taxon>
        <taxon>Solaneae</taxon>
        <taxon>Solanum</taxon>
    </lineage>
</organism>
<protein>
    <submittedName>
        <fullName evidence="2">Uncharacterized protein</fullName>
    </submittedName>
</protein>
<gene>
    <name evidence="2" type="ORF">H5410_054497</name>
</gene>
<evidence type="ECO:0000256" key="1">
    <source>
        <dbReference type="SAM" id="MobiDB-lite"/>
    </source>
</evidence>
<feature type="region of interest" description="Disordered" evidence="1">
    <location>
        <begin position="1"/>
        <end position="26"/>
    </location>
</feature>
<comment type="caution">
    <text evidence="2">The sequence shown here is derived from an EMBL/GenBank/DDBJ whole genome shotgun (WGS) entry which is preliminary data.</text>
</comment>
<evidence type="ECO:0000313" key="3">
    <source>
        <dbReference type="Proteomes" id="UP000824120"/>
    </source>
</evidence>
<evidence type="ECO:0000313" key="2">
    <source>
        <dbReference type="EMBL" id="KAG5574363.1"/>
    </source>
</evidence>
<name>A0A9J5WF32_SOLCO</name>
<sequence length="101" mass="11417">MEPVGPHDQNGPFSRSNKPQSIWPSRPKRPIFKVKQALEPVNPSFCQFSCAIVHGFFADLEFEPHFCQNFSWTSVKTLVIMPVGPHGQNGPLSRSNEPRSR</sequence>